<sequence length="52" mass="6290">MMINKRKYFLLTMFLLLITITSFFLFINKPKTNQYKKAKLVFENLLNENSKV</sequence>
<name>A0ABX8RB85_9CLOT</name>
<organism evidence="2 3">
    <name type="scientific">Crassaminicella indica</name>
    <dbReference type="NCBI Taxonomy" id="2855394"/>
    <lineage>
        <taxon>Bacteria</taxon>
        <taxon>Bacillati</taxon>
        <taxon>Bacillota</taxon>
        <taxon>Clostridia</taxon>
        <taxon>Eubacteriales</taxon>
        <taxon>Clostridiaceae</taxon>
        <taxon>Crassaminicella</taxon>
    </lineage>
</organism>
<keyword evidence="3" id="KW-1185">Reference proteome</keyword>
<evidence type="ECO:0000256" key="1">
    <source>
        <dbReference type="SAM" id="Phobius"/>
    </source>
</evidence>
<keyword evidence="1" id="KW-0812">Transmembrane</keyword>
<feature type="transmembrane region" description="Helical" evidence="1">
    <location>
        <begin position="7"/>
        <end position="27"/>
    </location>
</feature>
<protein>
    <submittedName>
        <fullName evidence="2">Uncharacterized protein</fullName>
    </submittedName>
</protein>
<dbReference type="EMBL" id="CP078093">
    <property type="protein sequence ID" value="QXM06313.1"/>
    <property type="molecule type" value="Genomic_DNA"/>
</dbReference>
<evidence type="ECO:0000313" key="2">
    <source>
        <dbReference type="EMBL" id="QXM06313.1"/>
    </source>
</evidence>
<keyword evidence="1" id="KW-0472">Membrane</keyword>
<dbReference type="RefSeq" id="WP_218283009.1">
    <property type="nucleotide sequence ID" value="NZ_CP078093.1"/>
</dbReference>
<reference evidence="2" key="1">
    <citation type="submission" date="2021-07" db="EMBL/GenBank/DDBJ databases">
        <title>Complete genome sequence of Crassaminicella sp. 143-21, isolated from a deep-sea hydrothermal vent.</title>
        <authorList>
            <person name="Li X."/>
        </authorList>
    </citation>
    <scope>NUCLEOTIDE SEQUENCE</scope>
    <source>
        <strain evidence="2">143-21</strain>
    </source>
</reference>
<proteinExistence type="predicted"/>
<gene>
    <name evidence="2" type="ORF">KVH43_00265</name>
</gene>
<evidence type="ECO:0000313" key="3">
    <source>
        <dbReference type="Proteomes" id="UP000886818"/>
    </source>
</evidence>
<dbReference type="Proteomes" id="UP000886818">
    <property type="component" value="Chromosome"/>
</dbReference>
<accession>A0ABX8RB85</accession>
<keyword evidence="1" id="KW-1133">Transmembrane helix</keyword>